<feature type="non-terminal residue" evidence="1">
    <location>
        <position position="1"/>
    </location>
</feature>
<organism evidence="1 2">
    <name type="scientific">Autumnicola tepida</name>
    <dbReference type="NCBI Taxonomy" id="3075595"/>
    <lineage>
        <taxon>Bacteria</taxon>
        <taxon>Pseudomonadati</taxon>
        <taxon>Bacteroidota</taxon>
        <taxon>Flavobacteriia</taxon>
        <taxon>Flavobacteriales</taxon>
        <taxon>Flavobacteriaceae</taxon>
        <taxon>Autumnicola</taxon>
    </lineage>
</organism>
<proteinExistence type="predicted"/>
<keyword evidence="2" id="KW-1185">Reference proteome</keyword>
<reference evidence="1 2" key="1">
    <citation type="submission" date="2023-09" db="EMBL/GenBank/DDBJ databases">
        <authorList>
            <person name="Rey-Velasco X."/>
        </authorList>
    </citation>
    <scope>NUCLEOTIDE SEQUENCE [LARGE SCALE GENOMIC DNA]</scope>
    <source>
        <strain evidence="1 2">F363</strain>
    </source>
</reference>
<dbReference type="Proteomes" id="UP001262889">
    <property type="component" value="Unassembled WGS sequence"/>
</dbReference>
<protein>
    <submittedName>
        <fullName evidence="1">Uncharacterized protein</fullName>
    </submittedName>
</protein>
<gene>
    <name evidence="1" type="ORF">RM553_19585</name>
</gene>
<feature type="non-terminal residue" evidence="1">
    <location>
        <position position="221"/>
    </location>
</feature>
<dbReference type="RefSeq" id="WP_311536650.1">
    <property type="nucleotide sequence ID" value="NZ_JAVRHQ010000106.1"/>
</dbReference>
<evidence type="ECO:0000313" key="2">
    <source>
        <dbReference type="Proteomes" id="UP001262889"/>
    </source>
</evidence>
<evidence type="ECO:0000313" key="1">
    <source>
        <dbReference type="EMBL" id="MDT0645043.1"/>
    </source>
</evidence>
<accession>A0ABU3CFK6</accession>
<sequence length="221" mass="23710">ITELNFTAEASGTYKIYDDTGKPSYFRILRKSANNATVSGNVDVTAALDIPGDYSIVFTNDSGDTWSSSVSEGTYTVALPAGDTYDISLEGADGYSITGSTSIEITENTALNLLILKDGASGNGLADVWDFGATQLAESEYNNQLSEDIINSWYDASIAPGTSDINLPDFTAGDLSFTGGGSDRLRTTNTNLTRYDDDIDEYKDFKGRVYINSSGATGRYF</sequence>
<dbReference type="EMBL" id="JAVRHQ010000106">
    <property type="protein sequence ID" value="MDT0645043.1"/>
    <property type="molecule type" value="Genomic_DNA"/>
</dbReference>
<name>A0ABU3CFK6_9FLAO</name>
<comment type="caution">
    <text evidence="1">The sequence shown here is derived from an EMBL/GenBank/DDBJ whole genome shotgun (WGS) entry which is preliminary data.</text>
</comment>